<dbReference type="EMBL" id="FOAK01000001">
    <property type="protein sequence ID" value="SEK28488.1"/>
    <property type="molecule type" value="Genomic_DNA"/>
</dbReference>
<keyword evidence="1" id="KW-0812">Transmembrane</keyword>
<dbReference type="RefSeq" id="WP_233144919.1">
    <property type="nucleotide sequence ID" value="NZ_FOAK01000001.1"/>
</dbReference>
<keyword evidence="1" id="KW-1133">Transmembrane helix</keyword>
<name>A0A1H7FR84_9EURY</name>
<evidence type="ECO:0000313" key="3">
    <source>
        <dbReference type="Proteomes" id="UP000199506"/>
    </source>
</evidence>
<evidence type="ECO:0000256" key="1">
    <source>
        <dbReference type="SAM" id="Phobius"/>
    </source>
</evidence>
<reference evidence="2 3" key="1">
    <citation type="submission" date="2016-10" db="EMBL/GenBank/DDBJ databases">
        <authorList>
            <person name="de Groot N.N."/>
        </authorList>
    </citation>
    <scope>NUCLEOTIDE SEQUENCE [LARGE SCALE GENOMIC DNA]</scope>
    <source>
        <strain evidence="2 3">DSM 11978</strain>
    </source>
</reference>
<accession>A0A1H7FR84</accession>
<feature type="transmembrane region" description="Helical" evidence="1">
    <location>
        <begin position="61"/>
        <end position="79"/>
    </location>
</feature>
<keyword evidence="1" id="KW-0472">Membrane</keyword>
<feature type="transmembrane region" description="Helical" evidence="1">
    <location>
        <begin position="31"/>
        <end position="49"/>
    </location>
</feature>
<dbReference type="Proteomes" id="UP000199506">
    <property type="component" value="Unassembled WGS sequence"/>
</dbReference>
<organism evidence="2 3">
    <name type="scientific">Methanobrevibacter gottschalkii</name>
    <dbReference type="NCBI Taxonomy" id="190974"/>
    <lineage>
        <taxon>Archaea</taxon>
        <taxon>Methanobacteriati</taxon>
        <taxon>Methanobacteriota</taxon>
        <taxon>Methanomada group</taxon>
        <taxon>Methanobacteria</taxon>
        <taxon>Methanobacteriales</taxon>
        <taxon>Methanobacteriaceae</taxon>
        <taxon>Methanobrevibacter</taxon>
    </lineage>
</organism>
<protein>
    <submittedName>
        <fullName evidence="2">Membrane-bound hydrogenase subunit ehbJ</fullName>
    </submittedName>
</protein>
<feature type="transmembrane region" description="Helical" evidence="1">
    <location>
        <begin position="6"/>
        <end position="24"/>
    </location>
</feature>
<dbReference type="AlphaFoldDB" id="A0A1H7FR84"/>
<evidence type="ECO:0000313" key="2">
    <source>
        <dbReference type="EMBL" id="SEK28488.1"/>
    </source>
</evidence>
<proteinExistence type="predicted"/>
<gene>
    <name evidence="2" type="ORF">SAMN05216439_0745</name>
</gene>
<dbReference type="STRING" id="190974.SAMN05216439_0745"/>
<sequence length="83" mass="9029">MMLSLGPIIFGIILGVIIGSQIKLKCCDSNFTWTSFVIIIIAGIIIAWQSGNYPFYTDLPISTAFVSALIGIFVGKLLFARSK</sequence>